<dbReference type="AlphaFoldDB" id="A0A853PU34"/>
<organism evidence="1 2">
    <name type="scientific">Bacteroides fragilis</name>
    <dbReference type="NCBI Taxonomy" id="817"/>
    <lineage>
        <taxon>Bacteria</taxon>
        <taxon>Pseudomonadati</taxon>
        <taxon>Bacteroidota</taxon>
        <taxon>Bacteroidia</taxon>
        <taxon>Bacteroidales</taxon>
        <taxon>Bacteroidaceae</taxon>
        <taxon>Bacteroides</taxon>
    </lineage>
</organism>
<accession>A0A853PU34</accession>
<evidence type="ECO:0000313" key="1">
    <source>
        <dbReference type="EMBL" id="OCR31223.1"/>
    </source>
</evidence>
<sequence>MNMQEQLVIPFFCPEIEKAGNRRRTRTVASSDAAITSRRDRLEKRNRIMTARYYYWTEIKRRRFDDVLRILSDNEFFVEERTISNTLVEQDDFYNELLRSKASTRKLKAMFPGFDWN</sequence>
<name>A0A853PU34_BACFG</name>
<proteinExistence type="predicted"/>
<reference evidence="1 2" key="1">
    <citation type="journal article" date="2016" name="PLoS ONE">
        <title>Genomic Diversity of Enterotoxigenic Strains of Bacteroides fragilis.</title>
        <authorList>
            <person name="Pierce J.V."/>
            <person name="Bernstein H.D."/>
        </authorList>
    </citation>
    <scope>NUCLEOTIDE SEQUENCE [LARGE SCALE GENOMIC DNA]</scope>
    <source>
        <strain evidence="1 2">20793-3</strain>
    </source>
</reference>
<evidence type="ECO:0000313" key="2">
    <source>
        <dbReference type="Proteomes" id="UP000093197"/>
    </source>
</evidence>
<dbReference type="Proteomes" id="UP000093197">
    <property type="component" value="Unassembled WGS sequence"/>
</dbReference>
<comment type="caution">
    <text evidence="1">The sequence shown here is derived from an EMBL/GenBank/DDBJ whole genome shotgun (WGS) entry which is preliminary data.</text>
</comment>
<protein>
    <submittedName>
        <fullName evidence="1">Uncharacterized protein</fullName>
    </submittedName>
</protein>
<gene>
    <name evidence="1" type="ORF">AC094_27340</name>
</gene>
<dbReference type="EMBL" id="LIDT01000025">
    <property type="protein sequence ID" value="OCR31223.1"/>
    <property type="molecule type" value="Genomic_DNA"/>
</dbReference>